<organism evidence="1 2">
    <name type="scientific">Araneus ventricosus</name>
    <name type="common">Orbweaver spider</name>
    <name type="synonym">Epeira ventricosa</name>
    <dbReference type="NCBI Taxonomy" id="182803"/>
    <lineage>
        <taxon>Eukaryota</taxon>
        <taxon>Metazoa</taxon>
        <taxon>Ecdysozoa</taxon>
        <taxon>Arthropoda</taxon>
        <taxon>Chelicerata</taxon>
        <taxon>Arachnida</taxon>
        <taxon>Araneae</taxon>
        <taxon>Araneomorphae</taxon>
        <taxon>Entelegynae</taxon>
        <taxon>Araneoidea</taxon>
        <taxon>Araneidae</taxon>
        <taxon>Araneus</taxon>
    </lineage>
</organism>
<accession>A0A4Y2UFL5</accession>
<proteinExistence type="predicted"/>
<evidence type="ECO:0000313" key="2">
    <source>
        <dbReference type="Proteomes" id="UP000499080"/>
    </source>
</evidence>
<evidence type="ECO:0000313" key="1">
    <source>
        <dbReference type="EMBL" id="GBO10874.1"/>
    </source>
</evidence>
<reference evidence="1 2" key="1">
    <citation type="journal article" date="2019" name="Sci. Rep.">
        <title>Orb-weaving spider Araneus ventricosus genome elucidates the spidroin gene catalogue.</title>
        <authorList>
            <person name="Kono N."/>
            <person name="Nakamura H."/>
            <person name="Ohtoshi R."/>
            <person name="Moran D.A.P."/>
            <person name="Shinohara A."/>
            <person name="Yoshida Y."/>
            <person name="Fujiwara M."/>
            <person name="Mori M."/>
            <person name="Tomita M."/>
            <person name="Arakawa K."/>
        </authorList>
    </citation>
    <scope>NUCLEOTIDE SEQUENCE [LARGE SCALE GENOMIC DNA]</scope>
</reference>
<dbReference type="OrthoDB" id="6515424at2759"/>
<dbReference type="Pfam" id="PF05380">
    <property type="entry name" value="Peptidase_A17"/>
    <property type="match status" value="1"/>
</dbReference>
<dbReference type="PANTHER" id="PTHR47331:SF5">
    <property type="entry name" value="RIBONUCLEASE H"/>
    <property type="match status" value="1"/>
</dbReference>
<comment type="caution">
    <text evidence="1">The sequence shown here is derived from an EMBL/GenBank/DDBJ whole genome shotgun (WGS) entry which is preliminary data.</text>
</comment>
<dbReference type="AlphaFoldDB" id="A0A4Y2UFL5"/>
<evidence type="ECO:0008006" key="3">
    <source>
        <dbReference type="Google" id="ProtNLM"/>
    </source>
</evidence>
<dbReference type="PANTHER" id="PTHR47331">
    <property type="entry name" value="PHD-TYPE DOMAIN-CONTAINING PROTEIN"/>
    <property type="match status" value="1"/>
</dbReference>
<dbReference type="EMBL" id="BGPR01035853">
    <property type="protein sequence ID" value="GBO10874.1"/>
    <property type="molecule type" value="Genomic_DNA"/>
</dbReference>
<dbReference type="InterPro" id="IPR008042">
    <property type="entry name" value="Retrotrans_Pao"/>
</dbReference>
<protein>
    <recommendedName>
        <fullName evidence="3">Reverse transcriptase/retrotransposon-derived protein RNase H-like domain-containing protein</fullName>
    </recommendedName>
</protein>
<dbReference type="Proteomes" id="UP000499080">
    <property type="component" value="Unassembled WGS sequence"/>
</dbReference>
<name>A0A4Y2UFL5_ARAVE</name>
<sequence length="198" mass="23038">MIPNLKCTKRHILKTVAKIFDPVGFISPFVIRVKCLLQQFWDLGLDFDDAVPQRVRQNWFEWCAEVETLKSFSLRRKLFLNYDLDEMEIHVFADSSTKAYGAVAYIRHKESFEVQFALSKTTVCPVKKLTLPHLELQRALIAARLSELSEVLQVTYIADRLQCSPKLDKGQRHSMEAVRGQSGEKNTDFHRSWKVLFF</sequence>
<keyword evidence="2" id="KW-1185">Reference proteome</keyword>
<gene>
    <name evidence="1" type="ORF">AVEN_92870_1</name>
</gene>